<dbReference type="Proteomes" id="UP000190102">
    <property type="component" value="Unassembled WGS sequence"/>
</dbReference>
<keyword evidence="4" id="KW-1185">Reference proteome</keyword>
<evidence type="ECO:0000259" key="2">
    <source>
        <dbReference type="Pfam" id="PF02775"/>
    </source>
</evidence>
<evidence type="ECO:0000313" key="4">
    <source>
        <dbReference type="Proteomes" id="UP000190102"/>
    </source>
</evidence>
<dbReference type="InterPro" id="IPR011766">
    <property type="entry name" value="TPP_enzyme_TPP-bd"/>
</dbReference>
<dbReference type="SUPFAM" id="SSF52518">
    <property type="entry name" value="Thiamin diphosphate-binding fold (THDP-binding)"/>
    <property type="match status" value="1"/>
</dbReference>
<dbReference type="EMBL" id="FUWR01000033">
    <property type="protein sequence ID" value="SKA24365.1"/>
    <property type="molecule type" value="Genomic_DNA"/>
</dbReference>
<name>A0A1T4S801_9BACT</name>
<dbReference type="Pfam" id="PF02775">
    <property type="entry name" value="TPP_enzyme_C"/>
    <property type="match status" value="1"/>
</dbReference>
<dbReference type="Gene3D" id="3.40.50.970">
    <property type="match status" value="1"/>
</dbReference>
<gene>
    <name evidence="3" type="ORF">SAMN02745119_03321</name>
</gene>
<evidence type="ECO:0000256" key="1">
    <source>
        <dbReference type="ARBA" id="ARBA00023002"/>
    </source>
</evidence>
<dbReference type="GO" id="GO:0044281">
    <property type="term" value="P:small molecule metabolic process"/>
    <property type="evidence" value="ECO:0007669"/>
    <property type="project" value="UniProtKB-ARBA"/>
</dbReference>
<dbReference type="AlphaFoldDB" id="A0A1T4S801"/>
<dbReference type="InterPro" id="IPR051457">
    <property type="entry name" value="2-oxoacid:Fd_oxidoreductase"/>
</dbReference>
<sequence>MTTTATTPSPVVNRIGLSRAEYTGSSSTLCNGCGHYAIANVIIDAVYSLGLDPTRIAKISGIGCSSKSPAYFLGRSHSINSLHGRMPSIATGATTVNKDLIAIGVSGDGDTGSIGLGQFKHLIRRNVDMVYLIENNGVYGLTKGQLSATADLGQKQRHGGLNEIPPLDLCLEAIIAGCGFVARSFAGDPKQLQMLIKAAFSHRGTAVLNIISPCVSFNNGEGSTKSYVWGREHELPLHEINFIPLEHDQIQVDYEPGTIQDLAMHDGSIIRLKKTDQEYDPTDRMAAISLLEEERSGQLFTTGLLYINEERKTAVEREKLVDQPLVHLPSQLLRPPRLALDAVMADYL</sequence>
<dbReference type="RefSeq" id="WP_078791568.1">
    <property type="nucleotide sequence ID" value="NZ_FUWR01000033.1"/>
</dbReference>
<organism evidence="3 4">
    <name type="scientific">Trichlorobacter thiogenes</name>
    <dbReference type="NCBI Taxonomy" id="115783"/>
    <lineage>
        <taxon>Bacteria</taxon>
        <taxon>Pseudomonadati</taxon>
        <taxon>Thermodesulfobacteriota</taxon>
        <taxon>Desulfuromonadia</taxon>
        <taxon>Geobacterales</taxon>
        <taxon>Geobacteraceae</taxon>
        <taxon>Trichlorobacter</taxon>
    </lineage>
</organism>
<accession>A0A1T4S801</accession>
<dbReference type="PANTHER" id="PTHR48084">
    <property type="entry name" value="2-OXOGLUTARATE OXIDOREDUCTASE SUBUNIT KORB-RELATED"/>
    <property type="match status" value="1"/>
</dbReference>
<dbReference type="GO" id="GO:0045333">
    <property type="term" value="P:cellular respiration"/>
    <property type="evidence" value="ECO:0007669"/>
    <property type="project" value="UniProtKB-ARBA"/>
</dbReference>
<dbReference type="STRING" id="115783.SAMN02745119_03321"/>
<dbReference type="OrthoDB" id="9775140at2"/>
<dbReference type="GO" id="GO:0016625">
    <property type="term" value="F:oxidoreductase activity, acting on the aldehyde or oxo group of donors, iron-sulfur protein as acceptor"/>
    <property type="evidence" value="ECO:0007669"/>
    <property type="project" value="UniProtKB-ARBA"/>
</dbReference>
<dbReference type="GO" id="GO:0030976">
    <property type="term" value="F:thiamine pyrophosphate binding"/>
    <property type="evidence" value="ECO:0007669"/>
    <property type="project" value="InterPro"/>
</dbReference>
<evidence type="ECO:0000313" key="3">
    <source>
        <dbReference type="EMBL" id="SKA24365.1"/>
    </source>
</evidence>
<proteinExistence type="predicted"/>
<keyword evidence="1" id="KW-0560">Oxidoreductase</keyword>
<reference evidence="4" key="1">
    <citation type="submission" date="2017-02" db="EMBL/GenBank/DDBJ databases">
        <authorList>
            <person name="Varghese N."/>
            <person name="Submissions S."/>
        </authorList>
    </citation>
    <scope>NUCLEOTIDE SEQUENCE [LARGE SCALE GENOMIC DNA]</scope>
    <source>
        <strain evidence="4">ATCC BAA-34</strain>
    </source>
</reference>
<dbReference type="CDD" id="cd03375">
    <property type="entry name" value="TPP_OGFOR"/>
    <property type="match status" value="1"/>
</dbReference>
<protein>
    <submittedName>
        <fullName evidence="3">2-oxoglutarate ferredoxin oxidoreductase subunit beta</fullName>
    </submittedName>
</protein>
<dbReference type="InterPro" id="IPR029061">
    <property type="entry name" value="THDP-binding"/>
</dbReference>
<dbReference type="PANTHER" id="PTHR48084:SF5">
    <property type="entry name" value="BLR6744 PROTEIN"/>
    <property type="match status" value="1"/>
</dbReference>
<feature type="domain" description="Thiamine pyrophosphate enzyme TPP-binding" evidence="2">
    <location>
        <begin position="62"/>
        <end position="210"/>
    </location>
</feature>